<evidence type="ECO:0000313" key="5">
    <source>
        <dbReference type="EMBL" id="KAG2228896.1"/>
    </source>
</evidence>
<keyword evidence="2" id="KW-0677">Repeat</keyword>
<comment type="caution">
    <text evidence="5">The sequence shown here is derived from an EMBL/GenBank/DDBJ whole genome shotgun (WGS) entry which is preliminary data.</text>
</comment>
<keyword evidence="4" id="KW-1133">Transmembrane helix</keyword>
<dbReference type="PANTHER" id="PTHR46093:SF18">
    <property type="entry name" value="FIBRONECTIN TYPE-III DOMAIN-CONTAINING PROTEIN"/>
    <property type="match status" value="1"/>
</dbReference>
<dbReference type="Proteomes" id="UP000613177">
    <property type="component" value="Unassembled WGS sequence"/>
</dbReference>
<keyword evidence="1" id="KW-0880">Kelch repeat</keyword>
<sequence>PTIDEEIYSLNIKAFIGQRSDIMISQWNKIVPTIRFWIGQRRTPTSIALSDGKRLLVQGGNNPGTFKYLNQTAIYDASTNTWAKGGPYTVDNVGVKQIYSATAVNLPNGLVGFYGGFEQYANTSVPEISGNGNAVTFDGRNLSYVGFNCFITHNTDSGTWSPFSPQSSTLLDFYPTSQTATINPNTGKVYYLGGSYYTTTSNWAPIKIPFSWAAVFDTKSGSWSNETMGGNLPTARMYHTANLLPNSQDIILYGGSEDDKTASTSFCYTLNLETNTWTKHDTVNVPAYLSGPRFSHSAVLVDTTLFILFGRGVDGALNPSLLTIDVANATNIIYTANYAANTTTNSNEPNSNKSNSTESNSNETNSNETNSSGSGSNESSKLSAGAIGGISAGSVVAGLGIIAFIFFYLRRQKKAKQQDTHEDMDVDWDKIEEHYKEVPVAKSNSPQLTESPEIIENISVRHHSPILTENTTVNSTPDVVVTIVKPSVASVDNYMSVKPEGE</sequence>
<dbReference type="InterPro" id="IPR015915">
    <property type="entry name" value="Kelch-typ_b-propeller"/>
</dbReference>
<accession>A0A8H7SH03</accession>
<feature type="region of interest" description="Disordered" evidence="3">
    <location>
        <begin position="342"/>
        <end position="383"/>
    </location>
</feature>
<evidence type="ECO:0000256" key="4">
    <source>
        <dbReference type="SAM" id="Phobius"/>
    </source>
</evidence>
<keyword evidence="4" id="KW-0472">Membrane</keyword>
<organism evidence="5 6">
    <name type="scientific">Thamnidium elegans</name>
    <dbReference type="NCBI Taxonomy" id="101142"/>
    <lineage>
        <taxon>Eukaryota</taxon>
        <taxon>Fungi</taxon>
        <taxon>Fungi incertae sedis</taxon>
        <taxon>Mucoromycota</taxon>
        <taxon>Mucoromycotina</taxon>
        <taxon>Mucoromycetes</taxon>
        <taxon>Mucorales</taxon>
        <taxon>Mucorineae</taxon>
        <taxon>Mucoraceae</taxon>
        <taxon>Thamnidium</taxon>
    </lineage>
</organism>
<feature type="transmembrane region" description="Helical" evidence="4">
    <location>
        <begin position="386"/>
        <end position="409"/>
    </location>
</feature>
<protein>
    <recommendedName>
        <fullName evidence="7">Galactose oxidase</fullName>
    </recommendedName>
</protein>
<dbReference type="Pfam" id="PF24681">
    <property type="entry name" value="Kelch_KLHDC2_KLHL20_DRC7"/>
    <property type="match status" value="1"/>
</dbReference>
<gene>
    <name evidence="5" type="ORF">INT48_003133</name>
</gene>
<proteinExistence type="predicted"/>
<name>A0A8H7SH03_9FUNG</name>
<dbReference type="SUPFAM" id="SSF117281">
    <property type="entry name" value="Kelch motif"/>
    <property type="match status" value="1"/>
</dbReference>
<feature type="non-terminal residue" evidence="5">
    <location>
        <position position="1"/>
    </location>
</feature>
<dbReference type="EMBL" id="JAEPRE010000340">
    <property type="protein sequence ID" value="KAG2228896.1"/>
    <property type="molecule type" value="Genomic_DNA"/>
</dbReference>
<evidence type="ECO:0000256" key="2">
    <source>
        <dbReference type="ARBA" id="ARBA00022737"/>
    </source>
</evidence>
<evidence type="ECO:0000256" key="3">
    <source>
        <dbReference type="SAM" id="MobiDB-lite"/>
    </source>
</evidence>
<evidence type="ECO:0000313" key="6">
    <source>
        <dbReference type="Proteomes" id="UP000613177"/>
    </source>
</evidence>
<reference evidence="5" key="1">
    <citation type="submission" date="2021-01" db="EMBL/GenBank/DDBJ databases">
        <title>Metabolic potential, ecology and presence of endohyphal bacteria is reflected in genomic diversity of Mucoromycotina.</title>
        <authorList>
            <person name="Muszewska A."/>
            <person name="Okrasinska A."/>
            <person name="Steczkiewicz K."/>
            <person name="Drgas O."/>
            <person name="Orlowska M."/>
            <person name="Perlinska-Lenart U."/>
            <person name="Aleksandrzak-Piekarczyk T."/>
            <person name="Szatraj K."/>
            <person name="Zielenkiewicz U."/>
            <person name="Pilsyk S."/>
            <person name="Malc E."/>
            <person name="Mieczkowski P."/>
            <person name="Kruszewska J.S."/>
            <person name="Biernat P."/>
            <person name="Pawlowska J."/>
        </authorList>
    </citation>
    <scope>NUCLEOTIDE SEQUENCE</scope>
    <source>
        <strain evidence="5">WA0000018081</strain>
    </source>
</reference>
<evidence type="ECO:0000256" key="1">
    <source>
        <dbReference type="ARBA" id="ARBA00022441"/>
    </source>
</evidence>
<dbReference type="AlphaFoldDB" id="A0A8H7SH03"/>
<evidence type="ECO:0008006" key="7">
    <source>
        <dbReference type="Google" id="ProtNLM"/>
    </source>
</evidence>
<keyword evidence="4" id="KW-0812">Transmembrane</keyword>
<dbReference type="PANTHER" id="PTHR46093">
    <property type="entry name" value="ACYL-COA-BINDING DOMAIN-CONTAINING PROTEIN 5"/>
    <property type="match status" value="1"/>
</dbReference>
<keyword evidence="6" id="KW-1185">Reference proteome</keyword>
<dbReference type="Gene3D" id="2.120.10.80">
    <property type="entry name" value="Kelch-type beta propeller"/>
    <property type="match status" value="2"/>
</dbReference>